<dbReference type="HOGENOM" id="CLU_618011_0_0_0"/>
<dbReference type="Proteomes" id="UP000000445">
    <property type="component" value="Chromosome"/>
</dbReference>
<evidence type="ECO:0000256" key="7">
    <source>
        <dbReference type="ARBA" id="ARBA00022927"/>
    </source>
</evidence>
<evidence type="ECO:0000256" key="8">
    <source>
        <dbReference type="ARBA" id="ARBA00022989"/>
    </source>
</evidence>
<accession>B9K8C5</accession>
<comment type="function">
    <text evidence="13">Required for the insertion and/or proper folding and/or complex formation of integral membrane proteins into the membrane. Involved in integration of membrane proteins that insert both dependently and independently of the Sec translocase complex, as well as at least some lipoproteins. Aids folding of multispanning membrane proteins.</text>
</comment>
<dbReference type="PANTHER" id="PTHR12428:SF65">
    <property type="entry name" value="CYTOCHROME C OXIDASE ASSEMBLY PROTEIN COX18, MITOCHONDRIAL"/>
    <property type="match status" value="1"/>
</dbReference>
<dbReference type="GO" id="GO:0051205">
    <property type="term" value="P:protein insertion into membrane"/>
    <property type="evidence" value="ECO:0007669"/>
    <property type="project" value="TreeGrafter"/>
</dbReference>
<dbReference type="NCBIfam" id="TIGR03592">
    <property type="entry name" value="yidC_oxa1_cterm"/>
    <property type="match status" value="1"/>
</dbReference>
<evidence type="ECO:0000256" key="9">
    <source>
        <dbReference type="ARBA" id="ARBA00023136"/>
    </source>
</evidence>
<feature type="transmembrane region" description="Helical" evidence="13">
    <location>
        <begin position="316"/>
        <end position="337"/>
    </location>
</feature>
<dbReference type="InterPro" id="IPR019998">
    <property type="entry name" value="Membr_insert_YidC"/>
</dbReference>
<evidence type="ECO:0000256" key="13">
    <source>
        <dbReference type="HAMAP-Rule" id="MF_01810"/>
    </source>
</evidence>
<dbReference type="PANTHER" id="PTHR12428">
    <property type="entry name" value="OXA1"/>
    <property type="match status" value="1"/>
</dbReference>
<dbReference type="GO" id="GO:0015031">
    <property type="term" value="P:protein transport"/>
    <property type="evidence" value="ECO:0007669"/>
    <property type="project" value="UniProtKB-KW"/>
</dbReference>
<proteinExistence type="inferred from homology"/>
<evidence type="ECO:0000256" key="4">
    <source>
        <dbReference type="ARBA" id="ARBA00022448"/>
    </source>
</evidence>
<dbReference type="eggNOG" id="COG0706">
    <property type="taxonomic scope" value="Bacteria"/>
</dbReference>
<keyword evidence="5 13" id="KW-1003">Cell membrane</keyword>
<evidence type="ECO:0000256" key="1">
    <source>
        <dbReference type="ARBA" id="ARBA00004429"/>
    </source>
</evidence>
<dbReference type="KEGG" id="tna:CTN_1032"/>
<feature type="transmembrane region" description="Helical" evidence="13">
    <location>
        <begin position="357"/>
        <end position="377"/>
    </location>
</feature>
<evidence type="ECO:0000259" key="14">
    <source>
        <dbReference type="Pfam" id="PF02096"/>
    </source>
</evidence>
<comment type="subunit">
    <text evidence="13">Interacts with the Sec translocase complex via SecD. Specifically interacts with transmembrane segments of nascent integral membrane proteins during membrane integration.</text>
</comment>
<dbReference type="Pfam" id="PF02096">
    <property type="entry name" value="60KD_IMP"/>
    <property type="match status" value="1"/>
</dbReference>
<reference evidence="15 16" key="1">
    <citation type="journal article" date="2009" name="Biosci. Biotechnol. Biochem.">
        <title>WeGAS: a web-based microbial genome annotation system.</title>
        <authorList>
            <person name="Lee D."/>
            <person name="Seo H."/>
            <person name="Park C."/>
            <person name="Park K."/>
        </authorList>
    </citation>
    <scope>NUCLEOTIDE SEQUENCE [LARGE SCALE GENOMIC DNA]</scope>
    <source>
        <strain evidence="16">ATCC 49049 / DSM 4359 / NBRC 107923 / NS-E</strain>
    </source>
</reference>
<dbReference type="GO" id="GO:0005886">
    <property type="term" value="C:plasma membrane"/>
    <property type="evidence" value="ECO:0007669"/>
    <property type="project" value="UniProtKB-SubCell"/>
</dbReference>
<dbReference type="HAMAP" id="MF_01810">
    <property type="entry name" value="YidC_type1"/>
    <property type="match status" value="1"/>
</dbReference>
<gene>
    <name evidence="13" type="primary">yidC</name>
    <name evidence="15" type="ordered locus">CTN_1032</name>
</gene>
<keyword evidence="6 13" id="KW-0812">Transmembrane</keyword>
<dbReference type="EMBL" id="CP000916">
    <property type="protein sequence ID" value="ACM23208.1"/>
    <property type="molecule type" value="Genomic_DNA"/>
</dbReference>
<dbReference type="CDD" id="cd20070">
    <property type="entry name" value="5TM_YidC_Alb3"/>
    <property type="match status" value="1"/>
</dbReference>
<keyword evidence="4 13" id="KW-0813">Transport</keyword>
<keyword evidence="9 13" id="KW-0472">Membrane</keyword>
<dbReference type="InterPro" id="IPR028055">
    <property type="entry name" value="YidC/Oxa/ALB_C"/>
</dbReference>
<dbReference type="GO" id="GO:0032977">
    <property type="term" value="F:membrane insertase activity"/>
    <property type="evidence" value="ECO:0007669"/>
    <property type="project" value="InterPro"/>
</dbReference>
<keyword evidence="8 13" id="KW-1133">Transmembrane helix</keyword>
<keyword evidence="16" id="KW-1185">Reference proteome</keyword>
<feature type="domain" description="Membrane insertase YidC/Oxa/ALB C-terminal" evidence="14">
    <location>
        <begin position="248"/>
        <end position="425"/>
    </location>
</feature>
<keyword evidence="10 13" id="KW-0143">Chaperone</keyword>
<dbReference type="AlphaFoldDB" id="B9K8C5"/>
<protein>
    <recommendedName>
        <fullName evidence="3 13">Membrane protein insertase YidC</fullName>
    </recommendedName>
    <alternativeName>
        <fullName evidence="12 13">Foldase YidC</fullName>
    </alternativeName>
    <alternativeName>
        <fullName evidence="11 13">Membrane integrase YidC</fullName>
    </alternativeName>
    <alternativeName>
        <fullName evidence="13">Membrane protein YidC</fullName>
    </alternativeName>
</protein>
<feature type="transmembrane region" description="Helical" evidence="13">
    <location>
        <begin position="384"/>
        <end position="401"/>
    </location>
</feature>
<feature type="transmembrane region" description="Helical" evidence="13">
    <location>
        <begin position="247"/>
        <end position="267"/>
    </location>
</feature>
<comment type="subcellular location">
    <subcellularLocation>
        <location evidence="1 13">Cell inner membrane</location>
        <topology evidence="1 13">Multi-pass membrane protein</topology>
    </subcellularLocation>
</comment>
<dbReference type="CDD" id="cd19668">
    <property type="entry name" value="TmYidC_peri"/>
    <property type="match status" value="1"/>
</dbReference>
<sequence>MILKKIVAVLLVILPFILFGIEPIKVTRSDEEIVVLTKFREYHFDLERGILKDYYTLVEGRKHVFTYGNDGFDVLDEGTPLTVIEDPIVTGKGKTSEGFSEEVSIVYNYGYVKKIFTIKNDENYLFFVGIESSRPVEVTLPRVSLDPSTDRYMENYFASFNSKSRTLVLVKHDEGLRFEGTLEVNGQKRLTVFMGPNKRTLIKKAFPEDYESLMKALGNIPGFNRWYDTVFYGLVWFFWWLKDLTKSFGWAIVLFTLIVRLILYPLYHAQTKSLINMRKLQPQIEAIKKKYKDPAKQQEALLKLYKEAGVNPASGCLMLLIQLPIFILLWSVIRYYVEEFAYSGGFLIWKDLSAGGFANNWIFLVITIVSSYYTTLLTSQDVRTAWQGLIMSIIFPFLFVGLPSGLFLYYTTNTLIQLAVTYYTYRRYKIKGITTRELLGLPKKA</sequence>
<evidence type="ECO:0000313" key="16">
    <source>
        <dbReference type="Proteomes" id="UP000000445"/>
    </source>
</evidence>
<organism evidence="15 16">
    <name type="scientific">Thermotoga neapolitana (strain ATCC 49049 / DSM 4359 / NBRC 107923 / NS-E)</name>
    <dbReference type="NCBI Taxonomy" id="309803"/>
    <lineage>
        <taxon>Bacteria</taxon>
        <taxon>Thermotogati</taxon>
        <taxon>Thermotogota</taxon>
        <taxon>Thermotogae</taxon>
        <taxon>Thermotogales</taxon>
        <taxon>Thermotogaceae</taxon>
        <taxon>Thermotoga</taxon>
    </lineage>
</organism>
<feature type="transmembrane region" description="Helical" evidence="13">
    <location>
        <begin position="6"/>
        <end position="24"/>
    </location>
</feature>
<dbReference type="InterPro" id="IPR047196">
    <property type="entry name" value="YidC_ALB_C"/>
</dbReference>
<name>B9K8C5_THENN</name>
<evidence type="ECO:0000256" key="11">
    <source>
        <dbReference type="ARBA" id="ARBA00033245"/>
    </source>
</evidence>
<evidence type="ECO:0000256" key="10">
    <source>
        <dbReference type="ARBA" id="ARBA00023186"/>
    </source>
</evidence>
<evidence type="ECO:0000256" key="12">
    <source>
        <dbReference type="ARBA" id="ARBA00033342"/>
    </source>
</evidence>
<comment type="similarity">
    <text evidence="2 13">Belongs to the OXA1/ALB3/YidC family. Type 1 subfamily.</text>
</comment>
<dbReference type="InterPro" id="IPR001708">
    <property type="entry name" value="YidC/ALB3/OXA1/COX18"/>
</dbReference>
<evidence type="ECO:0000256" key="6">
    <source>
        <dbReference type="ARBA" id="ARBA00022692"/>
    </source>
</evidence>
<feature type="transmembrane region" description="Helical" evidence="13">
    <location>
        <begin position="223"/>
        <end position="241"/>
    </location>
</feature>
<keyword evidence="7 13" id="KW-0653">Protein transport</keyword>
<evidence type="ECO:0000256" key="2">
    <source>
        <dbReference type="ARBA" id="ARBA00010527"/>
    </source>
</evidence>
<dbReference type="STRING" id="309803.CTN_1032"/>
<evidence type="ECO:0000313" key="15">
    <source>
        <dbReference type="EMBL" id="ACM23208.1"/>
    </source>
</evidence>
<evidence type="ECO:0000256" key="3">
    <source>
        <dbReference type="ARBA" id="ARBA00015325"/>
    </source>
</evidence>
<keyword evidence="13" id="KW-0997">Cell inner membrane</keyword>
<dbReference type="RefSeq" id="WP_015919524.1">
    <property type="nucleotide sequence ID" value="NC_011978.1"/>
</dbReference>
<evidence type="ECO:0000256" key="5">
    <source>
        <dbReference type="ARBA" id="ARBA00022475"/>
    </source>
</evidence>